<dbReference type="GO" id="GO:0006813">
    <property type="term" value="P:potassium ion transport"/>
    <property type="evidence" value="ECO:0007669"/>
    <property type="project" value="UniProtKB-KW"/>
</dbReference>
<dbReference type="RefSeq" id="WP_048383572.1">
    <property type="nucleotide sequence ID" value="NZ_CP011494.1"/>
</dbReference>
<dbReference type="InterPro" id="IPR006037">
    <property type="entry name" value="RCK_C"/>
</dbReference>
<gene>
    <name evidence="14" type="primary">cvrA</name>
    <name evidence="14" type="ORF">ABA45_00495</name>
</gene>
<evidence type="ECO:0000256" key="2">
    <source>
        <dbReference type="ARBA" id="ARBA00022448"/>
    </source>
</evidence>
<dbReference type="AlphaFoldDB" id="A0A0H4I0G9"/>
<evidence type="ECO:0000256" key="5">
    <source>
        <dbReference type="ARBA" id="ARBA00022519"/>
    </source>
</evidence>
<feature type="transmembrane region" description="Helical" evidence="12">
    <location>
        <begin position="185"/>
        <end position="211"/>
    </location>
</feature>
<organism evidence="14 15">
    <name type="scientific">Marinobacter psychrophilus</name>
    <dbReference type="NCBI Taxonomy" id="330734"/>
    <lineage>
        <taxon>Bacteria</taxon>
        <taxon>Pseudomonadati</taxon>
        <taxon>Pseudomonadota</taxon>
        <taxon>Gammaproteobacteria</taxon>
        <taxon>Pseudomonadales</taxon>
        <taxon>Marinobacteraceae</taxon>
        <taxon>Marinobacter</taxon>
    </lineage>
</organism>
<keyword evidence="3" id="KW-0050">Antiport</keyword>
<dbReference type="SMART" id="SM01091">
    <property type="entry name" value="CorC_HlyC"/>
    <property type="match status" value="1"/>
</dbReference>
<dbReference type="GO" id="GO:1902600">
    <property type="term" value="P:proton transmembrane transport"/>
    <property type="evidence" value="ECO:0007669"/>
    <property type="project" value="InterPro"/>
</dbReference>
<keyword evidence="7 12" id="KW-0812">Transmembrane</keyword>
<keyword evidence="8" id="KW-0630">Potassium</keyword>
<dbReference type="PANTHER" id="PTHR32507:SF7">
    <property type="entry name" value="K(+)_H(+) ANTIPORTER NHAP2"/>
    <property type="match status" value="1"/>
</dbReference>
<dbReference type="GO" id="GO:0050660">
    <property type="term" value="F:flavin adenine dinucleotide binding"/>
    <property type="evidence" value="ECO:0007669"/>
    <property type="project" value="InterPro"/>
</dbReference>
<dbReference type="KEGG" id="mpq:ABA45_00495"/>
<dbReference type="EMBL" id="CP011494">
    <property type="protein sequence ID" value="AKO51085.1"/>
    <property type="molecule type" value="Genomic_DNA"/>
</dbReference>
<keyword evidence="4" id="KW-1003">Cell membrane</keyword>
<evidence type="ECO:0000256" key="9">
    <source>
        <dbReference type="ARBA" id="ARBA00022989"/>
    </source>
</evidence>
<dbReference type="NCBIfam" id="NF003714">
    <property type="entry name" value="PRK05326.1-1"/>
    <property type="match status" value="1"/>
</dbReference>
<name>A0A0H4I0G9_9GAMM</name>
<dbReference type="InterPro" id="IPR038770">
    <property type="entry name" value="Na+/solute_symporter_sf"/>
</dbReference>
<dbReference type="PROSITE" id="PS51202">
    <property type="entry name" value="RCK_C"/>
    <property type="match status" value="1"/>
</dbReference>
<keyword evidence="11 12" id="KW-0472">Membrane</keyword>
<dbReference type="GO" id="GO:0005886">
    <property type="term" value="C:plasma membrane"/>
    <property type="evidence" value="ECO:0007669"/>
    <property type="project" value="UniProtKB-SubCell"/>
</dbReference>
<comment type="subcellular location">
    <subcellularLocation>
        <location evidence="1">Cell membrane</location>
        <topology evidence="1">Multi-pass membrane protein</topology>
    </subcellularLocation>
</comment>
<dbReference type="InterPro" id="IPR036318">
    <property type="entry name" value="FAD-bd_PCMH-like_sf"/>
</dbReference>
<accession>A0A0H4I0G9</accession>
<keyword evidence="2" id="KW-0813">Transport</keyword>
<evidence type="ECO:0000259" key="13">
    <source>
        <dbReference type="PROSITE" id="PS51202"/>
    </source>
</evidence>
<dbReference type="NCBIfam" id="NF003716">
    <property type="entry name" value="PRK05326.1-3"/>
    <property type="match status" value="1"/>
</dbReference>
<keyword evidence="6" id="KW-0633">Potassium transport</keyword>
<protein>
    <submittedName>
        <fullName evidence="14">Potassium/proton antiporter</fullName>
    </submittedName>
</protein>
<dbReference type="NCBIfam" id="NF003715">
    <property type="entry name" value="PRK05326.1-2"/>
    <property type="match status" value="1"/>
</dbReference>
<dbReference type="GO" id="GO:0015297">
    <property type="term" value="F:antiporter activity"/>
    <property type="evidence" value="ECO:0007669"/>
    <property type="project" value="UniProtKB-KW"/>
</dbReference>
<dbReference type="PANTHER" id="PTHR32507">
    <property type="entry name" value="NA(+)/H(+) ANTIPORTER 1"/>
    <property type="match status" value="1"/>
</dbReference>
<dbReference type="SUPFAM" id="SSF56176">
    <property type="entry name" value="FAD-binding/transporter-associated domain-like"/>
    <property type="match status" value="1"/>
</dbReference>
<keyword evidence="5" id="KW-0997">Cell inner membrane</keyword>
<dbReference type="PATRIC" id="fig|330734.3.peg.108"/>
<dbReference type="Proteomes" id="UP000036406">
    <property type="component" value="Chromosome"/>
</dbReference>
<feature type="transmembrane region" description="Helical" evidence="12">
    <location>
        <begin position="296"/>
        <end position="320"/>
    </location>
</feature>
<feature type="transmembrane region" description="Helical" evidence="12">
    <location>
        <begin position="118"/>
        <end position="141"/>
    </location>
</feature>
<evidence type="ECO:0000256" key="11">
    <source>
        <dbReference type="ARBA" id="ARBA00023136"/>
    </source>
</evidence>
<evidence type="ECO:0000256" key="4">
    <source>
        <dbReference type="ARBA" id="ARBA00022475"/>
    </source>
</evidence>
<feature type="transmembrane region" description="Helical" evidence="12">
    <location>
        <begin position="54"/>
        <end position="70"/>
    </location>
</feature>
<feature type="transmembrane region" description="Helical" evidence="12">
    <location>
        <begin position="90"/>
        <end position="111"/>
    </location>
</feature>
<keyword evidence="15" id="KW-1185">Reference proteome</keyword>
<feature type="transmembrane region" description="Helical" evidence="12">
    <location>
        <begin position="358"/>
        <end position="375"/>
    </location>
</feature>
<evidence type="ECO:0000256" key="10">
    <source>
        <dbReference type="ARBA" id="ARBA00023065"/>
    </source>
</evidence>
<evidence type="ECO:0000313" key="14">
    <source>
        <dbReference type="EMBL" id="AKO51085.1"/>
    </source>
</evidence>
<feature type="domain" description="RCK C-terminal" evidence="13">
    <location>
        <begin position="401"/>
        <end position="482"/>
    </location>
</feature>
<evidence type="ECO:0000313" key="15">
    <source>
        <dbReference type="Proteomes" id="UP000036406"/>
    </source>
</evidence>
<dbReference type="InterPro" id="IPR005170">
    <property type="entry name" value="Transptr-assoc_dom"/>
</dbReference>
<dbReference type="InterPro" id="IPR006153">
    <property type="entry name" value="Cation/H_exchanger_TM"/>
</dbReference>
<feature type="transmembrane region" description="Helical" evidence="12">
    <location>
        <begin position="161"/>
        <end position="178"/>
    </location>
</feature>
<evidence type="ECO:0000256" key="6">
    <source>
        <dbReference type="ARBA" id="ARBA00022538"/>
    </source>
</evidence>
<evidence type="ECO:0000256" key="1">
    <source>
        <dbReference type="ARBA" id="ARBA00004651"/>
    </source>
</evidence>
<evidence type="ECO:0000256" key="8">
    <source>
        <dbReference type="ARBA" id="ARBA00022958"/>
    </source>
</evidence>
<reference evidence="14 15" key="1">
    <citation type="submission" date="2015-05" db="EMBL/GenBank/DDBJ databases">
        <title>Complete genome of Marinobacter psychrophilus strain 20041T isolated from sea-ice of the Canadian Basin.</title>
        <authorList>
            <person name="Song L."/>
            <person name="Ren L."/>
            <person name="Yu Y."/>
            <person name="Wang X."/>
        </authorList>
    </citation>
    <scope>NUCLEOTIDE SEQUENCE [LARGE SCALE GENOMIC DNA]</scope>
    <source>
        <strain evidence="14 15">20041</strain>
    </source>
</reference>
<feature type="transmembrane region" description="Helical" evidence="12">
    <location>
        <begin position="271"/>
        <end position="290"/>
    </location>
</feature>
<sequence length="588" mass="62398">MDPILTLVGALMLVISIVLSPLSSRLGMPVLLIFLAVGMIMGQDGPGGIRFDDYQLAFLIASLALGVILLDGGMRTRAETFRVGLRPALVLATLGVFLTAAGAAVVAWWVFDLHWMLALLVGAIISSTDAAVVFSMLQGSGVHLNERVSATLEIESGSNDPMAIFLTLLMVTLIGNAGENTVGSALLLLVQQFGIGSVAGLIGGVAVVALANRMRLAPPLYPLLVAAGGIAVFSATNALGGSGFLAIYLTGVVIGNRPVRMMPMILQVHDGLAWLAQLCLFLMLGLLVTPSELLPLAGGGLILALALIFVIRPLTVLATLWPFGFNRRELSFISWVGLRGAVPIVLALFPIIAGLPDAQLVFHAAFFIVLVSLLVQGTTMAPVARWLKLEVPADNAPFRRFPLDAPAAGDHELMLFPLRGKNWELPRRLDQLKLPDNTAVAGVFRNRLCLQSQPDLEVIQGDVVAVFATPSVLPDLNKSLSGAYAPGHLAERAFFGDFVLNGDALLGDVEQVYGIEFDELPPDLSLAECFAQRTKGRPVIGDLVALGPVTLVVRSMNGDTVAKVGLKMDAQQNAAEAKHNSTDEDKTH</sequence>
<feature type="transmembrane region" description="Helical" evidence="12">
    <location>
        <begin position="26"/>
        <end position="42"/>
    </location>
</feature>
<keyword evidence="10" id="KW-0406">Ion transport</keyword>
<proteinExistence type="predicted"/>
<dbReference type="Gene3D" id="1.20.1530.20">
    <property type="match status" value="1"/>
</dbReference>
<feature type="transmembrane region" description="Helical" evidence="12">
    <location>
        <begin position="332"/>
        <end position="352"/>
    </location>
</feature>
<evidence type="ECO:0000256" key="7">
    <source>
        <dbReference type="ARBA" id="ARBA00022692"/>
    </source>
</evidence>
<dbReference type="Pfam" id="PF03471">
    <property type="entry name" value="CorC_HlyC"/>
    <property type="match status" value="1"/>
</dbReference>
<evidence type="ECO:0000256" key="3">
    <source>
        <dbReference type="ARBA" id="ARBA00022449"/>
    </source>
</evidence>
<keyword evidence="9 12" id="KW-1133">Transmembrane helix</keyword>
<dbReference type="STRING" id="330734.ABA45_00495"/>
<evidence type="ECO:0000256" key="12">
    <source>
        <dbReference type="SAM" id="Phobius"/>
    </source>
</evidence>
<dbReference type="Pfam" id="PF00999">
    <property type="entry name" value="Na_H_Exchanger"/>
    <property type="match status" value="1"/>
</dbReference>
<feature type="transmembrane region" description="Helical" evidence="12">
    <location>
        <begin position="223"/>
        <end position="250"/>
    </location>
</feature>
<dbReference type="GO" id="GO:0008324">
    <property type="term" value="F:monoatomic cation transmembrane transporter activity"/>
    <property type="evidence" value="ECO:0007669"/>
    <property type="project" value="InterPro"/>
</dbReference>